<dbReference type="InterPro" id="IPR035986">
    <property type="entry name" value="PKD_dom_sf"/>
</dbReference>
<dbReference type="CDD" id="cd00146">
    <property type="entry name" value="PKD"/>
    <property type="match status" value="1"/>
</dbReference>
<feature type="domain" description="PKD" evidence="1">
    <location>
        <begin position="415"/>
        <end position="502"/>
    </location>
</feature>
<proteinExistence type="predicted"/>
<accession>A0A537L4M5</accession>
<dbReference type="InterPro" id="IPR013783">
    <property type="entry name" value="Ig-like_fold"/>
</dbReference>
<protein>
    <recommendedName>
        <fullName evidence="1">PKD domain-containing protein</fullName>
    </recommendedName>
</protein>
<dbReference type="PROSITE" id="PS50093">
    <property type="entry name" value="PKD"/>
    <property type="match status" value="1"/>
</dbReference>
<sequence length="962" mass="99193">MLYTGNWYAAESPNSGLTWSYIDPFTAFPGADNGFCCDQNTIYDPVNNITIWQLLYLPVQSGSTAGDNRVRLAVANGQAGVTGNVWHIFDVTTASVGAATGSWLDYPQLGISQNNLFLTVNNFQGPPGDRGCYVSVTQCVQLNSYAIRLPLASLAATAAFPIQYFSSPCTTFCLDTLTPVQQVGNIMYFGAHGGTTNPPDTTILRILEWPDSSSQPTVSHDVPDSGFTYMVGADGACAGAGGFNTCARDDSRVRAGWLKNGEVAFAWDARQDGAFPYPYVRAARVNLSTFTVIQDFTVAFQTVAAVYPGIAANNLGGLALTFTEAGGVDASPKADIAISDTLNPVWELRSLASGSGPNQGNYWGDYLTIRPASGTGNSWVATGYTVQGAGVQPIFAWFGRQRDDPFRAQGLTCVSIASAMGAQTNQAVANFVAPSGSLSDYSATIDWADGTGPTTVPASGTPTAATVMATHAFTSAGTLSVTVTVTDSSGGTATCTASAVITGSVYTMASTSQYQLSDSDGTTWQTIDATHLVLKITPSADSTAVISANADLWTQNAGINQDIGIAVSGGTGLGTTYPTMAGQPEAWKESGGFAGTFSPNAAYLQTAIALKAGQAYTITPVWKANKPAAGKTIMIGAGPLSPPLPVGYSPVRVTAHVIAGLPAANPNFAGKSIKTQPVLQNSNGSTWQDMTGLSQSFTAPSDGTLVIGGNADLWTANAGYNQDLGITISGGTGAGTTYPSVAGQPEAWKESGGYGGTLSPNAAFVQAVIPVKNAATYLAKLQWKTNRPSGATIVAGAGPIGSAYSPTTLTMQFFAATNVSNAPSMGQPGNASSDGATFLPMDAGGALSSMIPPSTTNNCVAIVGGNADLWTANAGYNQDISIWVDGNLVGWKESGGFAGTFSPNAAFVQSVIAVPMNTSPGLTLQWKTNIDARPSGARIFAGAGPIGGRYSPTRLSAEIICS</sequence>
<evidence type="ECO:0000259" key="1">
    <source>
        <dbReference type="PROSITE" id="PS50093"/>
    </source>
</evidence>
<dbReference type="Proteomes" id="UP000319353">
    <property type="component" value="Unassembled WGS sequence"/>
</dbReference>
<dbReference type="AlphaFoldDB" id="A0A537L4M5"/>
<dbReference type="EMBL" id="VBAL01000068">
    <property type="protein sequence ID" value="TMJ02931.1"/>
    <property type="molecule type" value="Genomic_DNA"/>
</dbReference>
<dbReference type="Gene3D" id="2.60.40.10">
    <property type="entry name" value="Immunoglobulins"/>
    <property type="match status" value="1"/>
</dbReference>
<dbReference type="InterPro" id="IPR000601">
    <property type="entry name" value="PKD_dom"/>
</dbReference>
<comment type="caution">
    <text evidence="2">The sequence shown here is derived from an EMBL/GenBank/DDBJ whole genome shotgun (WGS) entry which is preliminary data.</text>
</comment>
<evidence type="ECO:0000313" key="3">
    <source>
        <dbReference type="Proteomes" id="UP000319353"/>
    </source>
</evidence>
<evidence type="ECO:0000313" key="2">
    <source>
        <dbReference type="EMBL" id="TMJ02931.1"/>
    </source>
</evidence>
<name>A0A537L4M5_9BACT</name>
<organism evidence="2 3">
    <name type="scientific">Candidatus Segetimicrobium genomatis</name>
    <dbReference type="NCBI Taxonomy" id="2569760"/>
    <lineage>
        <taxon>Bacteria</taxon>
        <taxon>Bacillati</taxon>
        <taxon>Candidatus Sysuimicrobiota</taxon>
        <taxon>Candidatus Sysuimicrobiia</taxon>
        <taxon>Candidatus Sysuimicrobiales</taxon>
        <taxon>Candidatus Segetimicrobiaceae</taxon>
        <taxon>Candidatus Segetimicrobium</taxon>
    </lineage>
</organism>
<gene>
    <name evidence="2" type="ORF">E6H01_06180</name>
</gene>
<reference evidence="2 3" key="1">
    <citation type="journal article" date="2019" name="Nat. Microbiol.">
        <title>Mediterranean grassland soil C-N compound turnover is dependent on rainfall and depth, and is mediated by genomically divergent microorganisms.</title>
        <authorList>
            <person name="Diamond S."/>
            <person name="Andeer P.F."/>
            <person name="Li Z."/>
            <person name="Crits-Christoph A."/>
            <person name="Burstein D."/>
            <person name="Anantharaman K."/>
            <person name="Lane K.R."/>
            <person name="Thomas B.C."/>
            <person name="Pan C."/>
            <person name="Northen T.R."/>
            <person name="Banfield J.F."/>
        </authorList>
    </citation>
    <scope>NUCLEOTIDE SEQUENCE [LARGE SCALE GENOMIC DNA]</scope>
    <source>
        <strain evidence="2">NP_4</strain>
    </source>
</reference>
<dbReference type="SUPFAM" id="SSF49299">
    <property type="entry name" value="PKD domain"/>
    <property type="match status" value="1"/>
</dbReference>